<evidence type="ECO:0000313" key="1">
    <source>
        <dbReference type="EMBL" id="MED6280917.1"/>
    </source>
</evidence>
<comment type="caution">
    <text evidence="1">The sequence shown here is derived from an EMBL/GenBank/DDBJ whole genome shotgun (WGS) entry which is preliminary data.</text>
</comment>
<proteinExistence type="predicted"/>
<keyword evidence="2" id="KW-1185">Reference proteome</keyword>
<sequence length="115" mass="12382">MCGENHELGKEISGEQLLCFPALSGRFFQDVAGVSHLQKFKPVMPNLPPPPQSSRDGGVFWLLSATSNLLALNSTASNFSSTSNSSHLVASAVCKVSFSINCRLTHWSLSKITLC</sequence>
<dbReference type="EMBL" id="JAHUTJ010042251">
    <property type="protein sequence ID" value="MED6280917.1"/>
    <property type="molecule type" value="Genomic_DNA"/>
</dbReference>
<accession>A0ABU7E0U9</accession>
<protein>
    <submittedName>
        <fullName evidence="1">Uncharacterized protein</fullName>
    </submittedName>
</protein>
<reference evidence="1 2" key="1">
    <citation type="submission" date="2021-06" db="EMBL/GenBank/DDBJ databases">
        <authorList>
            <person name="Palmer J.M."/>
        </authorList>
    </citation>
    <scope>NUCLEOTIDE SEQUENCE [LARGE SCALE GENOMIC DNA]</scope>
    <source>
        <strain evidence="1 2">CL_MEX2019</strain>
        <tissue evidence="1">Muscle</tissue>
    </source>
</reference>
<evidence type="ECO:0000313" key="2">
    <source>
        <dbReference type="Proteomes" id="UP001352852"/>
    </source>
</evidence>
<organism evidence="1 2">
    <name type="scientific">Characodon lateralis</name>
    <dbReference type="NCBI Taxonomy" id="208331"/>
    <lineage>
        <taxon>Eukaryota</taxon>
        <taxon>Metazoa</taxon>
        <taxon>Chordata</taxon>
        <taxon>Craniata</taxon>
        <taxon>Vertebrata</taxon>
        <taxon>Euteleostomi</taxon>
        <taxon>Actinopterygii</taxon>
        <taxon>Neopterygii</taxon>
        <taxon>Teleostei</taxon>
        <taxon>Neoteleostei</taxon>
        <taxon>Acanthomorphata</taxon>
        <taxon>Ovalentaria</taxon>
        <taxon>Atherinomorphae</taxon>
        <taxon>Cyprinodontiformes</taxon>
        <taxon>Goodeidae</taxon>
        <taxon>Characodon</taxon>
    </lineage>
</organism>
<dbReference type="Proteomes" id="UP001352852">
    <property type="component" value="Unassembled WGS sequence"/>
</dbReference>
<name>A0ABU7E0U9_9TELE</name>
<gene>
    <name evidence="1" type="ORF">CHARACLAT_015965</name>
</gene>